<feature type="transmembrane region" description="Helical" evidence="1">
    <location>
        <begin position="12"/>
        <end position="33"/>
    </location>
</feature>
<dbReference type="RefSeq" id="WP_301804261.1">
    <property type="nucleotide sequence ID" value="NZ_JAUJZH010000002.1"/>
</dbReference>
<gene>
    <name evidence="2" type="ORF">Q2T77_04080</name>
</gene>
<evidence type="ECO:0000313" key="3">
    <source>
        <dbReference type="Proteomes" id="UP001169027"/>
    </source>
</evidence>
<reference evidence="2" key="1">
    <citation type="submission" date="2023-06" db="EMBL/GenBank/DDBJ databases">
        <authorList>
            <person name="Jiang Y."/>
            <person name="Liu Q."/>
        </authorList>
    </citation>
    <scope>NUCLEOTIDE SEQUENCE</scope>
    <source>
        <strain evidence="2">CGMCC 1.12090</strain>
    </source>
</reference>
<feature type="transmembrane region" description="Helical" evidence="1">
    <location>
        <begin position="40"/>
        <end position="60"/>
    </location>
</feature>
<proteinExistence type="predicted"/>
<sequence>MRISNSVFTETIFWLMVAFSVVLPFTLYGVMIFKQAISRWTVLALGFSLVAIAAVNVYFLQRLSSLAAVTPSLADDVFFVSEIRVALYLLPALFAGIGINLISHVLTTHLTAAERRFSETHADKDEEADV</sequence>
<evidence type="ECO:0000313" key="2">
    <source>
        <dbReference type="EMBL" id="MDO1531458.1"/>
    </source>
</evidence>
<keyword evidence="1" id="KW-0812">Transmembrane</keyword>
<dbReference type="EMBL" id="JAUKVY010000002">
    <property type="protein sequence ID" value="MDO1531458.1"/>
    <property type="molecule type" value="Genomic_DNA"/>
</dbReference>
<keyword evidence="1" id="KW-1133">Transmembrane helix</keyword>
<dbReference type="Proteomes" id="UP001169027">
    <property type="component" value="Unassembled WGS sequence"/>
</dbReference>
<protein>
    <submittedName>
        <fullName evidence="2">Uncharacterized protein</fullName>
    </submittedName>
</protein>
<evidence type="ECO:0000256" key="1">
    <source>
        <dbReference type="SAM" id="Phobius"/>
    </source>
</evidence>
<organism evidence="2 3">
    <name type="scientific">Variovorax ginsengisoli</name>
    <dbReference type="NCBI Taxonomy" id="363844"/>
    <lineage>
        <taxon>Bacteria</taxon>
        <taxon>Pseudomonadati</taxon>
        <taxon>Pseudomonadota</taxon>
        <taxon>Betaproteobacteria</taxon>
        <taxon>Burkholderiales</taxon>
        <taxon>Comamonadaceae</taxon>
        <taxon>Variovorax</taxon>
    </lineage>
</organism>
<keyword evidence="3" id="KW-1185">Reference proteome</keyword>
<comment type="caution">
    <text evidence="2">The sequence shown here is derived from an EMBL/GenBank/DDBJ whole genome shotgun (WGS) entry which is preliminary data.</text>
</comment>
<keyword evidence="1" id="KW-0472">Membrane</keyword>
<feature type="transmembrane region" description="Helical" evidence="1">
    <location>
        <begin position="85"/>
        <end position="106"/>
    </location>
</feature>
<accession>A0ABT8RY70</accession>
<name>A0ABT8RY70_9BURK</name>